<organism evidence="6 7">
    <name type="scientific">Gnathostoma spinigerum</name>
    <dbReference type="NCBI Taxonomy" id="75299"/>
    <lineage>
        <taxon>Eukaryota</taxon>
        <taxon>Metazoa</taxon>
        <taxon>Ecdysozoa</taxon>
        <taxon>Nematoda</taxon>
        <taxon>Chromadorea</taxon>
        <taxon>Rhabditida</taxon>
        <taxon>Spirurina</taxon>
        <taxon>Gnathostomatomorpha</taxon>
        <taxon>Gnathostomatoidea</taxon>
        <taxon>Gnathostomatidae</taxon>
        <taxon>Gnathostoma</taxon>
    </lineage>
</organism>
<keyword evidence="1" id="KW-0489">Methyltransferase</keyword>
<evidence type="ECO:0000256" key="3">
    <source>
        <dbReference type="ARBA" id="ARBA00022691"/>
    </source>
</evidence>
<dbReference type="EMBL" id="JBGFUD010008005">
    <property type="protein sequence ID" value="MFH4981850.1"/>
    <property type="molecule type" value="Genomic_DNA"/>
</dbReference>
<dbReference type="AlphaFoldDB" id="A0ABD6EQN8"/>
<dbReference type="Gene3D" id="3.40.1280.30">
    <property type="match status" value="1"/>
</dbReference>
<keyword evidence="2" id="KW-0808">Transferase</keyword>
<keyword evidence="3" id="KW-0949">S-adenosyl-L-methionine</keyword>
<dbReference type="GO" id="GO:0008168">
    <property type="term" value="F:methyltransferase activity"/>
    <property type="evidence" value="ECO:0007669"/>
    <property type="project" value="UniProtKB-KW"/>
</dbReference>
<evidence type="ECO:0000313" key="6">
    <source>
        <dbReference type="EMBL" id="MFH4981850.1"/>
    </source>
</evidence>
<dbReference type="InterPro" id="IPR038459">
    <property type="entry name" value="MT_TRM10-typ_sf"/>
</dbReference>
<name>A0ABD6EQN8_9BILA</name>
<protein>
    <recommendedName>
        <fullName evidence="5">SAM-dependent MTase TRM10-type domain-containing protein</fullName>
    </recommendedName>
</protein>
<feature type="region of interest" description="Disordered" evidence="4">
    <location>
        <begin position="151"/>
        <end position="196"/>
    </location>
</feature>
<gene>
    <name evidence="6" type="ORF">AB6A40_008559</name>
</gene>
<evidence type="ECO:0000259" key="5">
    <source>
        <dbReference type="PROSITE" id="PS51675"/>
    </source>
</evidence>
<comment type="caution">
    <text evidence="6">The sequence shown here is derived from an EMBL/GenBank/DDBJ whole genome shotgun (WGS) entry which is preliminary data.</text>
</comment>
<dbReference type="Proteomes" id="UP001608902">
    <property type="component" value="Unassembled WGS sequence"/>
</dbReference>
<evidence type="ECO:0000256" key="1">
    <source>
        <dbReference type="ARBA" id="ARBA00022603"/>
    </source>
</evidence>
<keyword evidence="7" id="KW-1185">Reference proteome</keyword>
<feature type="compositionally biased region" description="Polar residues" evidence="4">
    <location>
        <begin position="154"/>
        <end position="163"/>
    </location>
</feature>
<accession>A0ABD6EQN8</accession>
<feature type="compositionally biased region" description="Polar residues" evidence="4">
    <location>
        <begin position="186"/>
        <end position="196"/>
    </location>
</feature>
<dbReference type="GO" id="GO:0032259">
    <property type="term" value="P:methylation"/>
    <property type="evidence" value="ECO:0007669"/>
    <property type="project" value="UniProtKB-KW"/>
</dbReference>
<evidence type="ECO:0000256" key="2">
    <source>
        <dbReference type="ARBA" id="ARBA00022679"/>
    </source>
</evidence>
<reference evidence="6 7" key="1">
    <citation type="submission" date="2024-08" db="EMBL/GenBank/DDBJ databases">
        <title>Gnathostoma spinigerum genome.</title>
        <authorList>
            <person name="Gonzalez-Bertolin B."/>
            <person name="Monzon S."/>
            <person name="Zaballos A."/>
            <person name="Jimenez P."/>
            <person name="Dekumyoy P."/>
            <person name="Varona S."/>
            <person name="Cuesta I."/>
            <person name="Sumanam S."/>
            <person name="Adisakwattana P."/>
            <person name="Gasser R.B."/>
            <person name="Hernandez-Gonzalez A."/>
            <person name="Young N.D."/>
            <person name="Perteguer M.J."/>
        </authorList>
    </citation>
    <scope>NUCLEOTIDE SEQUENCE [LARGE SCALE GENOMIC DNA]</scope>
    <source>
        <strain evidence="6">AL3</strain>
        <tissue evidence="6">Liver</tissue>
    </source>
</reference>
<feature type="domain" description="SAM-dependent MTase TRM10-type" evidence="5">
    <location>
        <begin position="1"/>
        <end position="109"/>
    </location>
</feature>
<proteinExistence type="predicted"/>
<feature type="compositionally biased region" description="Basic residues" evidence="4">
    <location>
        <begin position="169"/>
        <end position="184"/>
    </location>
</feature>
<evidence type="ECO:0000313" key="7">
    <source>
        <dbReference type="Proteomes" id="UP001608902"/>
    </source>
</evidence>
<evidence type="ECO:0000256" key="4">
    <source>
        <dbReference type="SAM" id="MobiDB-lite"/>
    </source>
</evidence>
<dbReference type="InterPro" id="IPR028564">
    <property type="entry name" value="MT_TRM10-typ"/>
</dbReference>
<sequence length="196" mass="22798">MVSCFLSTDEIIYISSSATKVLDGPINHVRAFVLCLGYDTQPWTSSLSAARMDDLQPYRLPINKYVKWRQGRKTLPLDVTMNILRDVLLSNGDWKAALLNNIPKFHFEVPTKNPDRCSRRQELADKNRRLKALEHAIKLLDQRQVNALPERKNATVSSNNGETVVTREPRHHRYSREERRRRRMSLQLNSAEMNRT</sequence>
<dbReference type="PROSITE" id="PS51675">
    <property type="entry name" value="SAM_MT_TRM10"/>
    <property type="match status" value="1"/>
</dbReference>